<accession>A0A5P2H1H6</accession>
<gene>
    <name evidence="2" type="ORF">FOB72_05815</name>
</gene>
<evidence type="ECO:0000313" key="2">
    <source>
        <dbReference type="EMBL" id="QET01604.1"/>
    </source>
</evidence>
<organism evidence="2 3">
    <name type="scientific">Cupriavidus pauculus</name>
    <dbReference type="NCBI Taxonomy" id="82633"/>
    <lineage>
        <taxon>Bacteria</taxon>
        <taxon>Pseudomonadati</taxon>
        <taxon>Pseudomonadota</taxon>
        <taxon>Betaproteobacteria</taxon>
        <taxon>Burkholderiales</taxon>
        <taxon>Burkholderiaceae</taxon>
        <taxon>Cupriavidus</taxon>
    </lineage>
</organism>
<feature type="transmembrane region" description="Helical" evidence="1">
    <location>
        <begin position="6"/>
        <end position="31"/>
    </location>
</feature>
<keyword evidence="1" id="KW-0812">Transmembrane</keyword>
<protein>
    <submittedName>
        <fullName evidence="2">DUF3325 domain-containing protein</fullName>
    </submittedName>
</protein>
<dbReference type="InterPro" id="IPR021762">
    <property type="entry name" value="DUF3325"/>
</dbReference>
<evidence type="ECO:0000313" key="3">
    <source>
        <dbReference type="Proteomes" id="UP000322822"/>
    </source>
</evidence>
<dbReference type="Pfam" id="PF11804">
    <property type="entry name" value="DUF3325"/>
    <property type="match status" value="1"/>
</dbReference>
<proteinExistence type="predicted"/>
<dbReference type="RefSeq" id="WP_150371669.1">
    <property type="nucleotide sequence ID" value="NZ_CP044065.1"/>
</dbReference>
<reference evidence="2 3" key="1">
    <citation type="submission" date="2019-09" db="EMBL/GenBank/DDBJ databases">
        <title>FDA dAtabase for Regulatory Grade micrObial Sequences (FDA-ARGOS): Supporting development and validation of Infectious Disease Dx tests.</title>
        <authorList>
            <person name="Sciortino C."/>
            <person name="Tallon L."/>
            <person name="Sadzewicz L."/>
            <person name="Vavikolanu K."/>
            <person name="Mehta A."/>
            <person name="Aluvathingal J."/>
            <person name="Nadendla S."/>
            <person name="Nandy P."/>
            <person name="Geyer C."/>
            <person name="Yan Y."/>
            <person name="Sichtig H."/>
        </authorList>
    </citation>
    <scope>NUCLEOTIDE SEQUENCE [LARGE SCALE GENOMIC DNA]</scope>
    <source>
        <strain evidence="2 3">FDAARGOS_664</strain>
    </source>
</reference>
<evidence type="ECO:0000256" key="1">
    <source>
        <dbReference type="SAM" id="Phobius"/>
    </source>
</evidence>
<dbReference type="OrthoDB" id="8858882at2"/>
<feature type="transmembrane region" description="Helical" evidence="1">
    <location>
        <begin position="52"/>
        <end position="71"/>
    </location>
</feature>
<dbReference type="AlphaFoldDB" id="A0A5P2H1H6"/>
<dbReference type="Proteomes" id="UP000322822">
    <property type="component" value="Chromosome 1"/>
</dbReference>
<feature type="transmembrane region" description="Helical" evidence="1">
    <location>
        <begin position="105"/>
        <end position="127"/>
    </location>
</feature>
<sequence length="129" mass="13315">MNAGVLAATAATLASLGFALGGFSWLGLTIGRHHADIHGRGTEPARDQVVRLRLLGFLALALALAACVMAQGWAFGFVYWIGVLSICAWVAVATFACAPRVVRRIALAAVGLAVLAAIGALSAEVLMRT</sequence>
<feature type="transmembrane region" description="Helical" evidence="1">
    <location>
        <begin position="77"/>
        <end position="98"/>
    </location>
</feature>
<name>A0A5P2H1H6_9BURK</name>
<keyword evidence="1" id="KW-0472">Membrane</keyword>
<keyword evidence="1" id="KW-1133">Transmembrane helix</keyword>
<dbReference type="EMBL" id="CP044065">
    <property type="protein sequence ID" value="QET01604.1"/>
    <property type="molecule type" value="Genomic_DNA"/>
</dbReference>